<comment type="caution">
    <text evidence="2">The sequence shown here is derived from an EMBL/GenBank/DDBJ whole genome shotgun (WGS) entry which is preliminary data.</text>
</comment>
<dbReference type="Pfam" id="PF11239">
    <property type="entry name" value="DUF3040"/>
    <property type="match status" value="1"/>
</dbReference>
<reference evidence="3" key="1">
    <citation type="journal article" date="2019" name="Int. J. Syst. Evol. Microbiol.">
        <title>The Global Catalogue of Microorganisms (GCM) 10K type strain sequencing project: providing services to taxonomists for standard genome sequencing and annotation.</title>
        <authorList>
            <consortium name="The Broad Institute Genomics Platform"/>
            <consortium name="The Broad Institute Genome Sequencing Center for Infectious Disease"/>
            <person name="Wu L."/>
            <person name="Ma J."/>
        </authorList>
    </citation>
    <scope>NUCLEOTIDE SEQUENCE [LARGE SCALE GENOMIC DNA]</scope>
    <source>
        <strain evidence="3">CGMCC 1.12778</strain>
    </source>
</reference>
<evidence type="ECO:0000256" key="1">
    <source>
        <dbReference type="SAM" id="Phobius"/>
    </source>
</evidence>
<keyword evidence="1" id="KW-0812">Transmembrane</keyword>
<organism evidence="2 3">
    <name type="scientific">Arthrobacter liuii</name>
    <dbReference type="NCBI Taxonomy" id="1476996"/>
    <lineage>
        <taxon>Bacteria</taxon>
        <taxon>Bacillati</taxon>
        <taxon>Actinomycetota</taxon>
        <taxon>Actinomycetes</taxon>
        <taxon>Micrococcales</taxon>
        <taxon>Micrococcaceae</taxon>
        <taxon>Arthrobacter</taxon>
    </lineage>
</organism>
<keyword evidence="3" id="KW-1185">Reference proteome</keyword>
<evidence type="ECO:0000313" key="3">
    <source>
        <dbReference type="Proteomes" id="UP000643279"/>
    </source>
</evidence>
<gene>
    <name evidence="2" type="ORF">GCM10007170_37030</name>
</gene>
<name>A0ABQ2AWM1_9MICC</name>
<proteinExistence type="predicted"/>
<feature type="transmembrane region" description="Helical" evidence="1">
    <location>
        <begin position="104"/>
        <end position="120"/>
    </location>
</feature>
<evidence type="ECO:0008006" key="4">
    <source>
        <dbReference type="Google" id="ProtNLM"/>
    </source>
</evidence>
<dbReference type="EMBL" id="BMFW01000025">
    <property type="protein sequence ID" value="GGI00271.1"/>
    <property type="molecule type" value="Genomic_DNA"/>
</dbReference>
<sequence>MYRWIDVAEYQTGWPSAAATLVPEFVAPAGNGRWGETMPLSEFEKRELEVISHGLEEEDPRLAVLLGRDAFAVSLRTRFRRGLMLVAAGACVLLLGLVARATFLGIAGFAAMIGAAYWAIKDLRWSLRNRKRHVTQVEGNIE</sequence>
<keyword evidence="1" id="KW-1133">Transmembrane helix</keyword>
<keyword evidence="1" id="KW-0472">Membrane</keyword>
<dbReference type="Proteomes" id="UP000643279">
    <property type="component" value="Unassembled WGS sequence"/>
</dbReference>
<dbReference type="InterPro" id="IPR021401">
    <property type="entry name" value="DUF3040"/>
</dbReference>
<evidence type="ECO:0000313" key="2">
    <source>
        <dbReference type="EMBL" id="GGI00271.1"/>
    </source>
</evidence>
<feature type="transmembrane region" description="Helical" evidence="1">
    <location>
        <begin position="82"/>
        <end position="98"/>
    </location>
</feature>
<protein>
    <recommendedName>
        <fullName evidence="4">DUF3040 domain-containing protein</fullName>
    </recommendedName>
</protein>
<accession>A0ABQ2AWM1</accession>